<reference evidence="2" key="3">
    <citation type="journal article" date="2018" name="Nat. Plants">
        <title>Whole-genome landscape of Medicago truncatula symbiotic genes.</title>
        <authorList>
            <person name="Pecrix Y."/>
            <person name="Gamas P."/>
            <person name="Carrere S."/>
        </authorList>
    </citation>
    <scope>NUCLEOTIDE SEQUENCE</scope>
    <source>
        <tissue evidence="2">Leaves</tissue>
    </source>
</reference>
<accession>A2Q227</accession>
<organism evidence="1">
    <name type="scientific">Medicago truncatula</name>
    <name type="common">Barrel medic</name>
    <name type="synonym">Medicago tribuloides</name>
    <dbReference type="NCBI Taxonomy" id="3880"/>
    <lineage>
        <taxon>Eukaryota</taxon>
        <taxon>Viridiplantae</taxon>
        <taxon>Streptophyta</taxon>
        <taxon>Embryophyta</taxon>
        <taxon>Tracheophyta</taxon>
        <taxon>Spermatophyta</taxon>
        <taxon>Magnoliopsida</taxon>
        <taxon>eudicotyledons</taxon>
        <taxon>Gunneridae</taxon>
        <taxon>Pentapetalae</taxon>
        <taxon>rosids</taxon>
        <taxon>fabids</taxon>
        <taxon>Fabales</taxon>
        <taxon>Fabaceae</taxon>
        <taxon>Papilionoideae</taxon>
        <taxon>50 kb inversion clade</taxon>
        <taxon>NPAAA clade</taxon>
        <taxon>Hologalegina</taxon>
        <taxon>IRL clade</taxon>
        <taxon>Trifolieae</taxon>
        <taxon>Medicago</taxon>
    </lineage>
</organism>
<dbReference type="Proteomes" id="UP000265566">
    <property type="component" value="Chromosome 2"/>
</dbReference>
<evidence type="ECO:0000313" key="2">
    <source>
        <dbReference type="EMBL" id="RHN72426.1"/>
    </source>
</evidence>
<evidence type="ECO:0000313" key="1">
    <source>
        <dbReference type="EMBL" id="ABN09743.1"/>
    </source>
</evidence>
<protein>
    <submittedName>
        <fullName evidence="1">Uncharacterized protein</fullName>
    </submittedName>
</protein>
<gene>
    <name evidence="1" type="ORF">MtrDRAFT_AC149207g3v2</name>
    <name evidence="2" type="ORF">MtrunA17_Chr2g0287521</name>
</gene>
<proteinExistence type="predicted"/>
<reference evidence="1" key="1">
    <citation type="submission" date="2005-04" db="EMBL/GenBank/DDBJ databases">
        <authorList>
            <person name="Town C.D."/>
        </authorList>
    </citation>
    <scope>NUCLEOTIDE SEQUENCE</scope>
</reference>
<reference evidence="1" key="2">
    <citation type="submission" date="2007-03" db="EMBL/GenBank/DDBJ databases">
        <authorList>
            <consortium name="The International Medicago Genome Annotation Group"/>
        </authorList>
    </citation>
    <scope>NUCLEOTIDE SEQUENCE</scope>
</reference>
<dbReference type="Gramene" id="rna8135">
    <property type="protein sequence ID" value="RHN72426.1"/>
    <property type="gene ID" value="gene8135"/>
</dbReference>
<name>A2Q227_MEDTR</name>
<dbReference type="EMBL" id="PSQE01000002">
    <property type="protein sequence ID" value="RHN72426.1"/>
    <property type="molecule type" value="Genomic_DNA"/>
</dbReference>
<sequence length="58" mass="6905">MLVEATMEKMMVLTVTKRYGRVKHKRKKFHRKVRLVVADGRNDFEFQSEHRGNNSEGK</sequence>
<dbReference type="EMBL" id="AC149207">
    <property type="protein sequence ID" value="ABN09743.1"/>
    <property type="molecule type" value="Genomic_DNA"/>
</dbReference>
<dbReference type="AlphaFoldDB" id="A2Q227"/>